<proteinExistence type="predicted"/>
<protein>
    <recommendedName>
        <fullName evidence="4">Lipoprotein</fullName>
    </recommendedName>
</protein>
<evidence type="ECO:0000313" key="3">
    <source>
        <dbReference type="Proteomes" id="UP000242700"/>
    </source>
</evidence>
<feature type="compositionally biased region" description="Acidic residues" evidence="1">
    <location>
        <begin position="27"/>
        <end position="44"/>
    </location>
</feature>
<evidence type="ECO:0000313" key="2">
    <source>
        <dbReference type="EMBL" id="SDJ61241.1"/>
    </source>
</evidence>
<gene>
    <name evidence="2" type="ORF">SAMN05216187_101220</name>
</gene>
<feature type="region of interest" description="Disordered" evidence="1">
    <location>
        <begin position="17"/>
        <end position="104"/>
    </location>
</feature>
<dbReference type="PROSITE" id="PS51257">
    <property type="entry name" value="PROKAR_LIPOPROTEIN"/>
    <property type="match status" value="1"/>
</dbReference>
<dbReference type="EMBL" id="FNFI01000001">
    <property type="protein sequence ID" value="SDJ61241.1"/>
    <property type="molecule type" value="Genomic_DNA"/>
</dbReference>
<feature type="compositionally biased region" description="Basic and acidic residues" evidence="1">
    <location>
        <begin position="45"/>
        <end position="70"/>
    </location>
</feature>
<feature type="compositionally biased region" description="Acidic residues" evidence="1">
    <location>
        <begin position="71"/>
        <end position="103"/>
    </location>
</feature>
<reference evidence="3" key="1">
    <citation type="submission" date="2016-10" db="EMBL/GenBank/DDBJ databases">
        <authorList>
            <person name="Varghese N."/>
            <person name="Submissions S."/>
        </authorList>
    </citation>
    <scope>NUCLEOTIDE SEQUENCE [LARGE SCALE GENOMIC DNA]</scope>
    <source>
        <strain evidence="3">CGMCC 1.8911</strain>
    </source>
</reference>
<dbReference type="AlphaFoldDB" id="A0A1G8V5B7"/>
<dbReference type="OrthoDB" id="2418342at2"/>
<organism evidence="2 3">
    <name type="scientific">Jeotgalicoccus aerolatus</name>
    <dbReference type="NCBI Taxonomy" id="709510"/>
    <lineage>
        <taxon>Bacteria</taxon>
        <taxon>Bacillati</taxon>
        <taxon>Bacillota</taxon>
        <taxon>Bacilli</taxon>
        <taxon>Bacillales</taxon>
        <taxon>Staphylococcaceae</taxon>
        <taxon>Jeotgalicoccus</taxon>
    </lineage>
</organism>
<accession>A0A1G8V5B7</accession>
<evidence type="ECO:0000256" key="1">
    <source>
        <dbReference type="SAM" id="MobiDB-lite"/>
    </source>
</evidence>
<dbReference type="Proteomes" id="UP000242700">
    <property type="component" value="Unassembled WGS sequence"/>
</dbReference>
<dbReference type="RefSeq" id="WP_143016394.1">
    <property type="nucleotide sequence ID" value="NZ_FNFI01000001.1"/>
</dbReference>
<evidence type="ECO:0008006" key="4">
    <source>
        <dbReference type="Google" id="ProtNLM"/>
    </source>
</evidence>
<name>A0A1G8V5B7_9STAP</name>
<sequence length="284" mass="31455">MKRLSILLLILFVGACSNDDNTSSEAETGEESLDTETVESDEISELEKENESLKQELAQKEKEEAKKAESDSDGENSSESEESVNEEENEATEDTDAENETAAEENTLQEFTDAEKQEMNQLFYDWAVERAEIGGMAVTEMYFTHGAAGYGDWYAVTPDGEVQAQDLDNPGFDHFEIHAIGGVAFYQPESGDIGADKNAPFPSTAEGYSRLAQPDTNVHKYMLADNGVVYELIGKKENISFSSGFGEYNDNGSRGEYVPDVAFEVSGDQDAQQEWQRILGMYQK</sequence>